<protein>
    <submittedName>
        <fullName evidence="1">Uncharacterized protein</fullName>
    </submittedName>
</protein>
<proteinExistence type="predicted"/>
<gene>
    <name evidence="1" type="ORF">L484_023283</name>
</gene>
<organism evidence="1 2">
    <name type="scientific">Morus notabilis</name>
    <dbReference type="NCBI Taxonomy" id="981085"/>
    <lineage>
        <taxon>Eukaryota</taxon>
        <taxon>Viridiplantae</taxon>
        <taxon>Streptophyta</taxon>
        <taxon>Embryophyta</taxon>
        <taxon>Tracheophyta</taxon>
        <taxon>Spermatophyta</taxon>
        <taxon>Magnoliopsida</taxon>
        <taxon>eudicotyledons</taxon>
        <taxon>Gunneridae</taxon>
        <taxon>Pentapetalae</taxon>
        <taxon>rosids</taxon>
        <taxon>fabids</taxon>
        <taxon>Rosales</taxon>
        <taxon>Moraceae</taxon>
        <taxon>Moreae</taxon>
        <taxon>Morus</taxon>
    </lineage>
</organism>
<dbReference type="EMBL" id="KE345304">
    <property type="protein sequence ID" value="EXB99752.1"/>
    <property type="molecule type" value="Genomic_DNA"/>
</dbReference>
<evidence type="ECO:0000313" key="2">
    <source>
        <dbReference type="Proteomes" id="UP000030645"/>
    </source>
</evidence>
<dbReference type="AlphaFoldDB" id="W9RWC8"/>
<reference evidence="2" key="1">
    <citation type="submission" date="2013-01" db="EMBL/GenBank/DDBJ databases">
        <title>Draft Genome Sequence of a Mulberry Tree, Morus notabilis C.K. Schneid.</title>
        <authorList>
            <person name="He N."/>
            <person name="Zhao S."/>
        </authorList>
    </citation>
    <scope>NUCLEOTIDE SEQUENCE</scope>
</reference>
<keyword evidence="2" id="KW-1185">Reference proteome</keyword>
<dbReference type="Proteomes" id="UP000030645">
    <property type="component" value="Unassembled WGS sequence"/>
</dbReference>
<sequence length="122" mass="13561">MDDYNVQFGVCQIIQPIYVTAMLYPVVDALPSYREPILVESILLTLDSDLGPIGGSGGVEEGVEMELGVRGLVRSCDSEGRRRQGFAHDGDRCWAAHATVMLDLRFDGDLDMRLNDHNSRDF</sequence>
<accession>W9RWC8</accession>
<evidence type="ECO:0000313" key="1">
    <source>
        <dbReference type="EMBL" id="EXB99752.1"/>
    </source>
</evidence>
<name>W9RWC8_9ROSA</name>